<gene>
    <name evidence="1" type="ORF">FPZ42_01225</name>
</gene>
<dbReference type="RefSeq" id="WP_146268677.1">
    <property type="nucleotide sequence ID" value="NZ_VOEI01000001.1"/>
</dbReference>
<dbReference type="AlphaFoldDB" id="A0A563U9A4"/>
<sequence>MNTLKSLPGWNLNFDEVSNGCFKFVLTNQYGNKAEVIGSFDESLKRAKEFAFDIQKQLSNDWPVFLYNLCLLELNEKIEVESNFTSDFWQITFKDKILTYDCSNAELNCKIHSGNSWKNIGSIRYEEINYLNLLLFIKQVIPNNHA</sequence>
<dbReference type="EMBL" id="VOEI01000001">
    <property type="protein sequence ID" value="TWR27863.1"/>
    <property type="molecule type" value="Genomic_DNA"/>
</dbReference>
<comment type="caution">
    <text evidence="1">The sequence shown here is derived from an EMBL/GenBank/DDBJ whole genome shotgun (WGS) entry which is preliminary data.</text>
</comment>
<proteinExistence type="predicted"/>
<organism evidence="1 2">
    <name type="scientific">Mucilaginibacter achroorhodeus</name>
    <dbReference type="NCBI Taxonomy" id="2599294"/>
    <lineage>
        <taxon>Bacteria</taxon>
        <taxon>Pseudomonadati</taxon>
        <taxon>Bacteroidota</taxon>
        <taxon>Sphingobacteriia</taxon>
        <taxon>Sphingobacteriales</taxon>
        <taxon>Sphingobacteriaceae</taxon>
        <taxon>Mucilaginibacter</taxon>
    </lineage>
</organism>
<keyword evidence="2" id="KW-1185">Reference proteome</keyword>
<evidence type="ECO:0000313" key="1">
    <source>
        <dbReference type="EMBL" id="TWR27863.1"/>
    </source>
</evidence>
<protein>
    <submittedName>
        <fullName evidence="1">Uncharacterized protein</fullName>
    </submittedName>
</protein>
<name>A0A563U9A4_9SPHI</name>
<accession>A0A563U9A4</accession>
<reference evidence="1 2" key="1">
    <citation type="submission" date="2019-07" db="EMBL/GenBank/DDBJ databases">
        <authorList>
            <person name="Kim J."/>
        </authorList>
    </citation>
    <scope>NUCLEOTIDE SEQUENCE [LARGE SCALE GENOMIC DNA]</scope>
    <source>
        <strain evidence="1 2">MJ1a</strain>
    </source>
</reference>
<dbReference type="Proteomes" id="UP000318010">
    <property type="component" value="Unassembled WGS sequence"/>
</dbReference>
<dbReference type="OrthoDB" id="894378at2"/>
<evidence type="ECO:0000313" key="2">
    <source>
        <dbReference type="Proteomes" id="UP000318010"/>
    </source>
</evidence>